<dbReference type="Pfam" id="PF00227">
    <property type="entry name" value="Proteasome"/>
    <property type="match status" value="1"/>
</dbReference>
<dbReference type="InterPro" id="IPR029055">
    <property type="entry name" value="Ntn_hydrolases_N"/>
</dbReference>
<dbReference type="STRING" id="35608.A0A2U1MN30"/>
<organism evidence="1 2">
    <name type="scientific">Artemisia annua</name>
    <name type="common">Sweet wormwood</name>
    <dbReference type="NCBI Taxonomy" id="35608"/>
    <lineage>
        <taxon>Eukaryota</taxon>
        <taxon>Viridiplantae</taxon>
        <taxon>Streptophyta</taxon>
        <taxon>Embryophyta</taxon>
        <taxon>Tracheophyta</taxon>
        <taxon>Spermatophyta</taxon>
        <taxon>Magnoliopsida</taxon>
        <taxon>eudicotyledons</taxon>
        <taxon>Gunneridae</taxon>
        <taxon>Pentapetalae</taxon>
        <taxon>asterids</taxon>
        <taxon>campanulids</taxon>
        <taxon>Asterales</taxon>
        <taxon>Asteraceae</taxon>
        <taxon>Asteroideae</taxon>
        <taxon>Anthemideae</taxon>
        <taxon>Artemisiinae</taxon>
        <taxon>Artemisia</taxon>
    </lineage>
</organism>
<dbReference type="InterPro" id="IPR001353">
    <property type="entry name" value="Proteasome_sua/b"/>
</dbReference>
<gene>
    <name evidence="1" type="ORF">CTI12_AA361920</name>
</gene>
<dbReference type="Gene3D" id="3.60.20.10">
    <property type="entry name" value="Glutamine Phosphoribosylpyrophosphate, subunit 1, domain 1"/>
    <property type="match status" value="1"/>
</dbReference>
<name>A0A2U1MN30_ARTAN</name>
<reference evidence="1 2" key="1">
    <citation type="journal article" date="2018" name="Mol. Plant">
        <title>The genome of Artemisia annua provides insight into the evolution of Asteraceae family and artemisinin biosynthesis.</title>
        <authorList>
            <person name="Shen Q."/>
            <person name="Zhang L."/>
            <person name="Liao Z."/>
            <person name="Wang S."/>
            <person name="Yan T."/>
            <person name="Shi P."/>
            <person name="Liu M."/>
            <person name="Fu X."/>
            <person name="Pan Q."/>
            <person name="Wang Y."/>
            <person name="Lv Z."/>
            <person name="Lu X."/>
            <person name="Zhang F."/>
            <person name="Jiang W."/>
            <person name="Ma Y."/>
            <person name="Chen M."/>
            <person name="Hao X."/>
            <person name="Li L."/>
            <person name="Tang Y."/>
            <person name="Lv G."/>
            <person name="Zhou Y."/>
            <person name="Sun X."/>
            <person name="Brodelius P.E."/>
            <person name="Rose J.K.C."/>
            <person name="Tang K."/>
        </authorList>
    </citation>
    <scope>NUCLEOTIDE SEQUENCE [LARGE SCALE GENOMIC DNA]</scope>
    <source>
        <strain evidence="2">cv. Huhao1</strain>
        <tissue evidence="1">Leaf</tissue>
    </source>
</reference>
<dbReference type="Proteomes" id="UP000245207">
    <property type="component" value="Unassembled WGS sequence"/>
</dbReference>
<comment type="caution">
    <text evidence="1">The sequence shown here is derived from an EMBL/GenBank/DDBJ whole genome shotgun (WGS) entry which is preliminary data.</text>
</comment>
<dbReference type="GO" id="GO:0051603">
    <property type="term" value="P:proteolysis involved in protein catabolic process"/>
    <property type="evidence" value="ECO:0007669"/>
    <property type="project" value="InterPro"/>
</dbReference>
<keyword evidence="2" id="KW-1185">Reference proteome</keyword>
<proteinExistence type="predicted"/>
<accession>A0A2U1MN30</accession>
<dbReference type="AlphaFoldDB" id="A0A2U1MN30"/>
<dbReference type="OrthoDB" id="1990480at2759"/>
<sequence length="281" mass="31786">MDVQGAVYMNAPTGLTVDMDRSQLGPIVHAKCRSESTVAPLNDSGNNGQVFIEERMRSMNKLSLYLGTNPANENFAFIESNSLRSSSKAVNQRDADQLHFWHKETSSVEKIMEIDEHIGCAMSGLIADAHTLVEHARVETQGIRVMIKMDSGTTSKLRLRFAYSNQTYRKTTQARSCDVGQTMRGRKCSWDGEKMITKISCCLLQDDIIFTKVIEESFRVQASLYFTATFPQHTVILFYIYANSTTPGVMHKASRVLNTHRKSNQSDQNMGEQLRLIRKMR</sequence>
<dbReference type="GO" id="GO:0005839">
    <property type="term" value="C:proteasome core complex"/>
    <property type="evidence" value="ECO:0007669"/>
    <property type="project" value="InterPro"/>
</dbReference>
<dbReference type="EMBL" id="PKPP01004819">
    <property type="protein sequence ID" value="PWA62671.1"/>
    <property type="molecule type" value="Genomic_DNA"/>
</dbReference>
<protein>
    <submittedName>
        <fullName evidence="1">PCF11P-similar protein 4</fullName>
    </submittedName>
</protein>
<evidence type="ECO:0000313" key="2">
    <source>
        <dbReference type="Proteomes" id="UP000245207"/>
    </source>
</evidence>
<dbReference type="SUPFAM" id="SSF56235">
    <property type="entry name" value="N-terminal nucleophile aminohydrolases (Ntn hydrolases)"/>
    <property type="match status" value="1"/>
</dbReference>
<evidence type="ECO:0000313" key="1">
    <source>
        <dbReference type="EMBL" id="PWA62671.1"/>
    </source>
</evidence>